<gene>
    <name evidence="17" type="ORF">DNH61_00445</name>
</gene>
<dbReference type="SUPFAM" id="SSF55785">
    <property type="entry name" value="PYP-like sensor domain (PAS domain)"/>
    <property type="match status" value="1"/>
</dbReference>
<keyword evidence="18" id="KW-1185">Reference proteome</keyword>
<comment type="catalytic activity">
    <reaction evidence="1">
        <text>ATP + protein L-histidine = ADP + protein N-phospho-L-histidine.</text>
        <dbReference type="EC" id="2.7.13.3"/>
    </reaction>
</comment>
<dbReference type="FunFam" id="3.30.565.10:FF:000006">
    <property type="entry name" value="Sensor histidine kinase WalK"/>
    <property type="match status" value="1"/>
</dbReference>
<keyword evidence="8" id="KW-0547">Nucleotide-binding</keyword>
<keyword evidence="12" id="KW-0902">Two-component regulatory system</keyword>
<dbReference type="CDD" id="cd00082">
    <property type="entry name" value="HisKA"/>
    <property type="match status" value="1"/>
</dbReference>
<keyword evidence="11 14" id="KW-1133">Transmembrane helix</keyword>
<dbReference type="GO" id="GO:0000155">
    <property type="term" value="F:phosphorelay sensor kinase activity"/>
    <property type="evidence" value="ECO:0007669"/>
    <property type="project" value="InterPro"/>
</dbReference>
<dbReference type="InterPro" id="IPR050736">
    <property type="entry name" value="Sensor_HK_Regulatory"/>
</dbReference>
<dbReference type="InterPro" id="IPR005467">
    <property type="entry name" value="His_kinase_dom"/>
</dbReference>
<evidence type="ECO:0000313" key="18">
    <source>
        <dbReference type="Proteomes" id="UP000249522"/>
    </source>
</evidence>
<evidence type="ECO:0000256" key="6">
    <source>
        <dbReference type="ARBA" id="ARBA00022679"/>
    </source>
</evidence>
<evidence type="ECO:0000256" key="9">
    <source>
        <dbReference type="ARBA" id="ARBA00022777"/>
    </source>
</evidence>
<evidence type="ECO:0000259" key="15">
    <source>
        <dbReference type="PROSITE" id="PS50109"/>
    </source>
</evidence>
<keyword evidence="10" id="KW-0067">ATP-binding</keyword>
<evidence type="ECO:0000256" key="11">
    <source>
        <dbReference type="ARBA" id="ARBA00022989"/>
    </source>
</evidence>
<keyword evidence="7 14" id="KW-0812">Transmembrane</keyword>
<evidence type="ECO:0000256" key="1">
    <source>
        <dbReference type="ARBA" id="ARBA00000085"/>
    </source>
</evidence>
<organism evidence="17 18">
    <name type="scientific">Paenibacillus sambharensis</name>
    <dbReference type="NCBI Taxonomy" id="1803190"/>
    <lineage>
        <taxon>Bacteria</taxon>
        <taxon>Bacillati</taxon>
        <taxon>Bacillota</taxon>
        <taxon>Bacilli</taxon>
        <taxon>Bacillales</taxon>
        <taxon>Paenibacillaceae</taxon>
        <taxon>Paenibacillus</taxon>
    </lineage>
</organism>
<evidence type="ECO:0000313" key="17">
    <source>
        <dbReference type="EMBL" id="PZD97767.1"/>
    </source>
</evidence>
<evidence type="ECO:0000259" key="16">
    <source>
        <dbReference type="PROSITE" id="PS50112"/>
    </source>
</evidence>
<keyword evidence="4" id="KW-1003">Cell membrane</keyword>
<dbReference type="InterPro" id="IPR003594">
    <property type="entry name" value="HATPase_dom"/>
</dbReference>
<dbReference type="OrthoDB" id="9813151at2"/>
<accession>A0A2W1M2D0</accession>
<feature type="transmembrane region" description="Helical" evidence="14">
    <location>
        <begin position="160"/>
        <end position="182"/>
    </location>
</feature>
<proteinExistence type="predicted"/>
<evidence type="ECO:0000256" key="12">
    <source>
        <dbReference type="ARBA" id="ARBA00023012"/>
    </source>
</evidence>
<protein>
    <recommendedName>
        <fullName evidence="3">histidine kinase</fullName>
        <ecNumber evidence="3">2.7.13.3</ecNumber>
    </recommendedName>
</protein>
<feature type="domain" description="Histidine kinase" evidence="15">
    <location>
        <begin position="331"/>
        <end position="545"/>
    </location>
</feature>
<dbReference type="GO" id="GO:0005524">
    <property type="term" value="F:ATP binding"/>
    <property type="evidence" value="ECO:0007669"/>
    <property type="project" value="UniProtKB-KW"/>
</dbReference>
<dbReference type="GO" id="GO:0071555">
    <property type="term" value="P:cell wall organization"/>
    <property type="evidence" value="ECO:0007669"/>
    <property type="project" value="InterPro"/>
</dbReference>
<sequence length="549" mass="60178">MVDMAYDLLASSALLIAYYLLAGHALKQLVLAPQSLWARGGSGLLAGGLGVLLMHFAIEIEPGTIVDLRIVVLVLSAVYAGWPAVLTCAAVLITGRLVLFPYEDFYLPAAHLLSTAVLSSTAAGLFRQRSVWLRWFLATTASVITGSIALYLQVPAHGKLTQVIAALSLLAYSVGALLMLLIESIRKADSQSSMLRRILKTSCEGAVICDAEGRIVYRNARIREYFGEQMQVGSQITTAWADMGITGEHGPAVGQTVARFLSGGESMLREQFAYQRPTGQTGDSAVRRHFELYAAHAQDGNSGPAGEHIFFFRDRSEEEHLQTLKNEMVGVVTHELKTPLTGIIGFTEMMLDAPLGEDRQRYYLETIHKEATKLNRLIHDYLDLRRMEEGQLIFRFEPVDIGSLLEDTVDSWNVRAGGRIVWNPQEIDAAVYADPVKLIQAVDNLISNAVKYSPDTAAVRVSCEVSRTAVSIRVADDGLGIPADAHERLYDKFYRVDTIERRHISGTGLGLSIVKEIAAAHGGSISFISNPGKGSTFTLALKRMREEEL</sequence>
<dbReference type="SMART" id="SM00388">
    <property type="entry name" value="HisKA"/>
    <property type="match status" value="1"/>
</dbReference>
<feature type="transmembrane region" description="Helical" evidence="14">
    <location>
        <begin position="105"/>
        <end position="126"/>
    </location>
</feature>
<evidence type="ECO:0000256" key="8">
    <source>
        <dbReference type="ARBA" id="ARBA00022741"/>
    </source>
</evidence>
<dbReference type="RefSeq" id="WP_111144730.1">
    <property type="nucleotide sequence ID" value="NZ_QKRB01000006.1"/>
</dbReference>
<dbReference type="EMBL" id="QKRB01000006">
    <property type="protein sequence ID" value="PZD97767.1"/>
    <property type="molecule type" value="Genomic_DNA"/>
</dbReference>
<dbReference type="InterPro" id="IPR000014">
    <property type="entry name" value="PAS"/>
</dbReference>
<dbReference type="Pfam" id="PF07694">
    <property type="entry name" value="5TM-5TMR_LYT"/>
    <property type="match status" value="1"/>
</dbReference>
<evidence type="ECO:0000256" key="2">
    <source>
        <dbReference type="ARBA" id="ARBA00004651"/>
    </source>
</evidence>
<dbReference type="PRINTS" id="PR00344">
    <property type="entry name" value="BCTRLSENSOR"/>
</dbReference>
<dbReference type="GO" id="GO:0005886">
    <property type="term" value="C:plasma membrane"/>
    <property type="evidence" value="ECO:0007669"/>
    <property type="project" value="UniProtKB-SubCell"/>
</dbReference>
<comment type="subcellular location">
    <subcellularLocation>
        <location evidence="2">Cell membrane</location>
        <topology evidence="2">Multi-pass membrane protein</topology>
    </subcellularLocation>
</comment>
<dbReference type="EC" id="2.7.13.3" evidence="3"/>
<evidence type="ECO:0000256" key="10">
    <source>
        <dbReference type="ARBA" id="ARBA00022840"/>
    </source>
</evidence>
<dbReference type="PROSITE" id="PS50109">
    <property type="entry name" value="HIS_KIN"/>
    <property type="match status" value="1"/>
</dbReference>
<feature type="domain" description="PAS" evidence="16">
    <location>
        <begin position="191"/>
        <end position="227"/>
    </location>
</feature>
<feature type="transmembrane region" description="Helical" evidence="14">
    <location>
        <begin position="70"/>
        <end position="93"/>
    </location>
</feature>
<keyword evidence="9" id="KW-0418">Kinase</keyword>
<keyword evidence="13 14" id="KW-0472">Membrane</keyword>
<evidence type="ECO:0000256" key="5">
    <source>
        <dbReference type="ARBA" id="ARBA00022553"/>
    </source>
</evidence>
<dbReference type="InterPro" id="IPR003661">
    <property type="entry name" value="HisK_dim/P_dom"/>
</dbReference>
<evidence type="ECO:0000256" key="14">
    <source>
        <dbReference type="SAM" id="Phobius"/>
    </source>
</evidence>
<dbReference type="InterPro" id="IPR036097">
    <property type="entry name" value="HisK_dim/P_sf"/>
</dbReference>
<evidence type="ECO:0000256" key="3">
    <source>
        <dbReference type="ARBA" id="ARBA00012438"/>
    </source>
</evidence>
<dbReference type="Gene3D" id="3.30.450.20">
    <property type="entry name" value="PAS domain"/>
    <property type="match status" value="1"/>
</dbReference>
<dbReference type="Proteomes" id="UP000249522">
    <property type="component" value="Unassembled WGS sequence"/>
</dbReference>
<dbReference type="InterPro" id="IPR004358">
    <property type="entry name" value="Sig_transdc_His_kin-like_C"/>
</dbReference>
<dbReference type="SUPFAM" id="SSF47384">
    <property type="entry name" value="Homodimeric domain of signal transducing histidine kinase"/>
    <property type="match status" value="1"/>
</dbReference>
<comment type="caution">
    <text evidence="17">The sequence shown here is derived from an EMBL/GenBank/DDBJ whole genome shotgun (WGS) entry which is preliminary data.</text>
</comment>
<dbReference type="CDD" id="cd00075">
    <property type="entry name" value="HATPase"/>
    <property type="match status" value="1"/>
</dbReference>
<evidence type="ECO:0000256" key="4">
    <source>
        <dbReference type="ARBA" id="ARBA00022475"/>
    </source>
</evidence>
<dbReference type="PROSITE" id="PS50112">
    <property type="entry name" value="PAS"/>
    <property type="match status" value="1"/>
</dbReference>
<dbReference type="InterPro" id="IPR036890">
    <property type="entry name" value="HATPase_C_sf"/>
</dbReference>
<keyword evidence="6" id="KW-0808">Transferase</keyword>
<dbReference type="Pfam" id="PF02518">
    <property type="entry name" value="HATPase_c"/>
    <property type="match status" value="1"/>
</dbReference>
<dbReference type="Gene3D" id="3.30.565.10">
    <property type="entry name" value="Histidine kinase-like ATPase, C-terminal domain"/>
    <property type="match status" value="1"/>
</dbReference>
<dbReference type="PANTHER" id="PTHR43711">
    <property type="entry name" value="TWO-COMPONENT HISTIDINE KINASE"/>
    <property type="match status" value="1"/>
</dbReference>
<evidence type="ECO:0000256" key="13">
    <source>
        <dbReference type="ARBA" id="ARBA00023136"/>
    </source>
</evidence>
<dbReference type="Pfam" id="PF00512">
    <property type="entry name" value="HisKA"/>
    <property type="match status" value="1"/>
</dbReference>
<dbReference type="InterPro" id="IPR035965">
    <property type="entry name" value="PAS-like_dom_sf"/>
</dbReference>
<name>A0A2W1M2D0_9BACL</name>
<dbReference type="Gene3D" id="1.10.287.130">
    <property type="match status" value="1"/>
</dbReference>
<dbReference type="InterPro" id="IPR011620">
    <property type="entry name" value="Sig_transdc_His_kinase_LytS_TM"/>
</dbReference>
<feature type="transmembrane region" description="Helical" evidence="14">
    <location>
        <begin position="133"/>
        <end position="154"/>
    </location>
</feature>
<dbReference type="SUPFAM" id="SSF55874">
    <property type="entry name" value="ATPase domain of HSP90 chaperone/DNA topoisomerase II/histidine kinase"/>
    <property type="match status" value="1"/>
</dbReference>
<dbReference type="AlphaFoldDB" id="A0A2W1M2D0"/>
<dbReference type="SMART" id="SM00387">
    <property type="entry name" value="HATPase_c"/>
    <property type="match status" value="1"/>
</dbReference>
<feature type="transmembrane region" description="Helical" evidence="14">
    <location>
        <begin position="41"/>
        <end position="58"/>
    </location>
</feature>
<keyword evidence="5" id="KW-0597">Phosphoprotein</keyword>
<dbReference type="PANTHER" id="PTHR43711:SF31">
    <property type="entry name" value="HISTIDINE KINASE"/>
    <property type="match status" value="1"/>
</dbReference>
<evidence type="ECO:0000256" key="7">
    <source>
        <dbReference type="ARBA" id="ARBA00022692"/>
    </source>
</evidence>
<reference evidence="17 18" key="1">
    <citation type="submission" date="2018-06" db="EMBL/GenBank/DDBJ databases">
        <title>Paenibacillus imtechensis sp. nov.</title>
        <authorList>
            <person name="Pinnaka A.K."/>
            <person name="Singh H."/>
            <person name="Kaur M."/>
        </authorList>
    </citation>
    <scope>NUCLEOTIDE SEQUENCE [LARGE SCALE GENOMIC DNA]</scope>
    <source>
        <strain evidence="17 18">SMB1</strain>
    </source>
</reference>